<dbReference type="EMBL" id="AFJM02000002">
    <property type="protein sequence ID" value="EMM74805.1"/>
    <property type="molecule type" value="Genomic_DNA"/>
</dbReference>
<dbReference type="Proteomes" id="UP000012101">
    <property type="component" value="Unassembled WGS sequence"/>
</dbReference>
<evidence type="ECO:0000259" key="1">
    <source>
        <dbReference type="Pfam" id="PF03050"/>
    </source>
</evidence>
<accession>M6FQM2</accession>
<feature type="domain" description="Transposase IS66 central" evidence="1">
    <location>
        <begin position="30"/>
        <end position="70"/>
    </location>
</feature>
<name>M6FQM2_9LEPT</name>
<dbReference type="Pfam" id="PF03050">
    <property type="entry name" value="DDE_Tnp_IS66"/>
    <property type="match status" value="1"/>
</dbReference>
<evidence type="ECO:0000313" key="3">
    <source>
        <dbReference type="Proteomes" id="UP000012101"/>
    </source>
</evidence>
<proteinExistence type="predicted"/>
<dbReference type="InterPro" id="IPR004291">
    <property type="entry name" value="Transposase_IS66_central"/>
</dbReference>
<sequence length="84" mass="9606">MGKGAEDIRLEGFTTIQEAVLGAYETLPMVRVLWEKLLIFLDYPEVQLDTNLVENDIRPFVVGRKNWLFSVVREALLQVQGSIL</sequence>
<protein>
    <submittedName>
        <fullName evidence="2">IS66 family element, transposase domain protein</fullName>
    </submittedName>
</protein>
<dbReference type="AlphaFoldDB" id="M6FQM2"/>
<evidence type="ECO:0000313" key="2">
    <source>
        <dbReference type="EMBL" id="EMM74805.1"/>
    </source>
</evidence>
<comment type="caution">
    <text evidence="2">The sequence shown here is derived from an EMBL/GenBank/DDBJ whole genome shotgun (WGS) entry which is preliminary data.</text>
</comment>
<reference evidence="2 3" key="1">
    <citation type="submission" date="2013-01" db="EMBL/GenBank/DDBJ databases">
        <authorList>
            <person name="Harkins D.M."/>
            <person name="Durkin A.S."/>
            <person name="Brinkac L.M."/>
            <person name="Haft D.H."/>
            <person name="Selengut J.D."/>
            <person name="Sanka R."/>
            <person name="DePew J."/>
            <person name="Purushe J."/>
            <person name="Hospenthal D.R."/>
            <person name="Murray C.K."/>
            <person name="Pimentel G."/>
            <person name="Wasfy M."/>
            <person name="Vinetz J.M."/>
            <person name="Sutton G.G."/>
            <person name="Nierman W.C."/>
            <person name="Fouts D.E."/>
        </authorList>
    </citation>
    <scope>NUCLEOTIDE SEQUENCE [LARGE SCALE GENOMIC DNA]</scope>
    <source>
        <strain evidence="2 3">2006001855</strain>
    </source>
</reference>
<organism evidence="2 3">
    <name type="scientific">Leptospira weilii str. 2006001855</name>
    <dbReference type="NCBI Taxonomy" id="996804"/>
    <lineage>
        <taxon>Bacteria</taxon>
        <taxon>Pseudomonadati</taxon>
        <taxon>Spirochaetota</taxon>
        <taxon>Spirochaetia</taxon>
        <taxon>Leptospirales</taxon>
        <taxon>Leptospiraceae</taxon>
        <taxon>Leptospira</taxon>
    </lineage>
</organism>
<gene>
    <name evidence="2" type="ORF">LEP1GSC038_0797</name>
</gene>